<feature type="signal peptide" evidence="2">
    <location>
        <begin position="1"/>
        <end position="21"/>
    </location>
</feature>
<accession>A0A250IL62</accession>
<sequence length="109" mass="11828">MKRVGISLLGAWLLLALPAVAQQDVTTLCEEDCTTNNGVELRACMEACPVTTNPKDRVFLKCANKCADTFNTKENACKARCNKGKADPAATKPSKSKPIRKHSSEESED</sequence>
<reference evidence="3 4" key="1">
    <citation type="submission" date="2017-06" db="EMBL/GenBank/DDBJ databases">
        <authorList>
            <person name="Kim H.J."/>
            <person name="Triplett B.A."/>
        </authorList>
    </citation>
    <scope>NUCLEOTIDE SEQUENCE [LARGE SCALE GENOMIC DNA]</scope>
    <source>
        <strain evidence="3 4">DSM 14713</strain>
    </source>
</reference>
<gene>
    <name evidence="3" type="ORF">MEBOL_005435</name>
</gene>
<feature type="region of interest" description="Disordered" evidence="1">
    <location>
        <begin position="80"/>
        <end position="109"/>
    </location>
</feature>
<evidence type="ECO:0000313" key="3">
    <source>
        <dbReference type="EMBL" id="ATB31963.1"/>
    </source>
</evidence>
<keyword evidence="2" id="KW-0732">Signal</keyword>
<dbReference type="Proteomes" id="UP000217289">
    <property type="component" value="Chromosome"/>
</dbReference>
<dbReference type="EMBL" id="CP022163">
    <property type="protein sequence ID" value="ATB31963.1"/>
    <property type="molecule type" value="Genomic_DNA"/>
</dbReference>
<dbReference type="RefSeq" id="WP_095980224.1">
    <property type="nucleotide sequence ID" value="NZ_CP022163.1"/>
</dbReference>
<proteinExistence type="predicted"/>
<dbReference type="KEGG" id="mbd:MEBOL_005435"/>
<dbReference type="OrthoDB" id="9906234at2"/>
<organism evidence="3 4">
    <name type="scientific">Melittangium boletus DSM 14713</name>
    <dbReference type="NCBI Taxonomy" id="1294270"/>
    <lineage>
        <taxon>Bacteria</taxon>
        <taxon>Pseudomonadati</taxon>
        <taxon>Myxococcota</taxon>
        <taxon>Myxococcia</taxon>
        <taxon>Myxococcales</taxon>
        <taxon>Cystobacterineae</taxon>
        <taxon>Archangiaceae</taxon>
        <taxon>Melittangium</taxon>
    </lineage>
</organism>
<evidence type="ECO:0000313" key="4">
    <source>
        <dbReference type="Proteomes" id="UP000217289"/>
    </source>
</evidence>
<name>A0A250IL62_9BACT</name>
<protein>
    <recommendedName>
        <fullName evidence="5">Lipoprotein</fullName>
    </recommendedName>
</protein>
<keyword evidence="4" id="KW-1185">Reference proteome</keyword>
<evidence type="ECO:0000256" key="2">
    <source>
        <dbReference type="SAM" id="SignalP"/>
    </source>
</evidence>
<feature type="chain" id="PRO_5012829189" description="Lipoprotein" evidence="2">
    <location>
        <begin position="22"/>
        <end position="109"/>
    </location>
</feature>
<evidence type="ECO:0008006" key="5">
    <source>
        <dbReference type="Google" id="ProtNLM"/>
    </source>
</evidence>
<evidence type="ECO:0000256" key="1">
    <source>
        <dbReference type="SAM" id="MobiDB-lite"/>
    </source>
</evidence>
<dbReference type="AlphaFoldDB" id="A0A250IL62"/>